<feature type="region of interest" description="Disordered" evidence="2">
    <location>
        <begin position="640"/>
        <end position="665"/>
    </location>
</feature>
<dbReference type="RefSeq" id="WP_376830919.1">
    <property type="nucleotide sequence ID" value="NZ_JBHLWR010000006.1"/>
</dbReference>
<evidence type="ECO:0000259" key="4">
    <source>
        <dbReference type="Pfam" id="PF02719"/>
    </source>
</evidence>
<proteinExistence type="inferred from homology"/>
<dbReference type="Gene3D" id="3.40.50.720">
    <property type="entry name" value="NAD(P)-binding Rossmann-like Domain"/>
    <property type="match status" value="2"/>
</dbReference>
<dbReference type="EMBL" id="JBHRUV010000019">
    <property type="protein sequence ID" value="MFC3265707.1"/>
    <property type="molecule type" value="Genomic_DNA"/>
</dbReference>
<gene>
    <name evidence="5" type="ORF">ACFOEX_04925</name>
</gene>
<evidence type="ECO:0000313" key="6">
    <source>
        <dbReference type="Proteomes" id="UP001595536"/>
    </source>
</evidence>
<accession>A0ABV7LDU0</accession>
<dbReference type="SUPFAM" id="SSF51735">
    <property type="entry name" value="NAD(P)-binding Rossmann-fold domains"/>
    <property type="match status" value="1"/>
</dbReference>
<reference evidence="6" key="1">
    <citation type="journal article" date="2019" name="Int. J. Syst. Evol. Microbiol.">
        <title>The Global Catalogue of Microorganisms (GCM) 10K type strain sequencing project: providing services to taxonomists for standard genome sequencing and annotation.</title>
        <authorList>
            <consortium name="The Broad Institute Genomics Platform"/>
            <consortium name="The Broad Institute Genome Sequencing Center for Infectious Disease"/>
            <person name="Wu L."/>
            <person name="Ma J."/>
        </authorList>
    </citation>
    <scope>NUCLEOTIDE SEQUENCE [LARGE SCALE GENOMIC DNA]</scope>
    <source>
        <strain evidence="6">CCM 7941</strain>
    </source>
</reference>
<evidence type="ECO:0000256" key="3">
    <source>
        <dbReference type="SAM" id="Phobius"/>
    </source>
</evidence>
<dbReference type="InterPro" id="IPR051203">
    <property type="entry name" value="Polysaccharide_Synthase-Rel"/>
</dbReference>
<keyword evidence="3" id="KW-0812">Transmembrane</keyword>
<comment type="caution">
    <text evidence="5">The sequence shown here is derived from an EMBL/GenBank/DDBJ whole genome shotgun (WGS) entry which is preliminary data.</text>
</comment>
<dbReference type="Pfam" id="PF02719">
    <property type="entry name" value="Polysacc_synt_2"/>
    <property type="match status" value="1"/>
</dbReference>
<dbReference type="PANTHER" id="PTHR43318:SF1">
    <property type="entry name" value="POLYSACCHARIDE BIOSYNTHESIS PROTEIN EPSC-RELATED"/>
    <property type="match status" value="1"/>
</dbReference>
<evidence type="ECO:0000313" key="5">
    <source>
        <dbReference type="EMBL" id="MFC3265707.1"/>
    </source>
</evidence>
<evidence type="ECO:0000256" key="2">
    <source>
        <dbReference type="SAM" id="MobiDB-lite"/>
    </source>
</evidence>
<dbReference type="PANTHER" id="PTHR43318">
    <property type="entry name" value="UDP-N-ACETYLGLUCOSAMINE 4,6-DEHYDRATASE"/>
    <property type="match status" value="1"/>
</dbReference>
<keyword evidence="6" id="KW-1185">Reference proteome</keyword>
<comment type="similarity">
    <text evidence="1">Belongs to the polysaccharide synthase family.</text>
</comment>
<evidence type="ECO:0000256" key="1">
    <source>
        <dbReference type="ARBA" id="ARBA00007430"/>
    </source>
</evidence>
<feature type="domain" description="Polysaccharide biosynthesis protein CapD-like" evidence="4">
    <location>
        <begin position="297"/>
        <end position="595"/>
    </location>
</feature>
<feature type="transmembrane region" description="Helical" evidence="3">
    <location>
        <begin position="45"/>
        <end position="63"/>
    </location>
</feature>
<dbReference type="InterPro" id="IPR003869">
    <property type="entry name" value="Polysac_CapD-like"/>
</dbReference>
<feature type="transmembrane region" description="Helical" evidence="3">
    <location>
        <begin position="113"/>
        <end position="133"/>
    </location>
</feature>
<dbReference type="Proteomes" id="UP001595536">
    <property type="component" value="Unassembled WGS sequence"/>
</dbReference>
<keyword evidence="3" id="KW-1133">Transmembrane helix</keyword>
<sequence>MASRRAIRTILLNLAADVTVTACATALAIVLRFQDARLATYLQQLPLILACVLPVAAGAFLLVRLPQSKWRFTSLPDVIKIAKASAIISLAILIIDTALSHPDLLGRNYFGRLWILLFFILEIAMLAAPRVAYRALKQRQINAAAPAGRRDAALIAGTGIEIEAILRGIEQGALSRLRPVGALSRHAADVGQSIRNVRVLGGLGDAAAVLQDLAARDRSPSVIVLAPSALGDEAVAAGILNAARRFGVEVLRTHGLDESDSAVSARLAPLSMEDLLLRPAVSIDEDTIASLTAGRRIAITGGGGSIGGELARRLARYGARDILILENSEPALHAILEDLSRVEGCRPLGRICDVRDRDRLFAILGEFRPNVVYHAAALKHVHYLETDWSEGIRTNVFGAMNAADAAIACGAEAFVMISTDKAVKPVSILGATKRLAEMYVQAKDAEIASGRLANVSANGRPTRLVVVRFGNVLGSNGSVVPKFREQIAKGGPVTVTHPEMVRFFMTIPEACDLVVIASFHAINDPDKATSIYVLNMGRPVKILDLATRMIELAGLRPNVDIDIVFTGMRPGERLEEIVLDEGEATRDVSLAGIIAADPSFPDIDALERSLDALAGAVARGERSKVYGVIHTVLPTFPATPDQAPQAARQPAVSATAGAASQPAAG</sequence>
<organism evidence="5 6">
    <name type="scientific">Camelimonas abortus</name>
    <dbReference type="NCBI Taxonomy" id="1017184"/>
    <lineage>
        <taxon>Bacteria</taxon>
        <taxon>Pseudomonadati</taxon>
        <taxon>Pseudomonadota</taxon>
        <taxon>Alphaproteobacteria</taxon>
        <taxon>Hyphomicrobiales</taxon>
        <taxon>Chelatococcaceae</taxon>
        <taxon>Camelimonas</taxon>
    </lineage>
</organism>
<name>A0ABV7LDU0_9HYPH</name>
<keyword evidence="3" id="KW-0472">Membrane</keyword>
<protein>
    <submittedName>
        <fullName evidence="5">SDR family NAD(P)-dependent oxidoreductase</fullName>
    </submittedName>
</protein>
<feature type="transmembrane region" description="Helical" evidence="3">
    <location>
        <begin position="12"/>
        <end position="33"/>
    </location>
</feature>
<dbReference type="InterPro" id="IPR036291">
    <property type="entry name" value="NAD(P)-bd_dom_sf"/>
</dbReference>